<accession>D4LXW0</accession>
<reference evidence="2 3" key="1">
    <citation type="submission" date="2010-03" db="EMBL/GenBank/DDBJ databases">
        <title>The genome sequence of Ruminococcus obeum A2-162.</title>
        <authorList>
            <consortium name="metaHIT consortium -- http://www.metahit.eu/"/>
            <person name="Pajon A."/>
            <person name="Turner K."/>
            <person name="Parkhill J."/>
            <person name="Duncan S."/>
            <person name="Flint H."/>
        </authorList>
    </citation>
    <scope>NUCLEOTIDE SEQUENCE [LARGE SCALE GENOMIC DNA]</scope>
    <source>
        <strain evidence="2 3">A2-162</strain>
    </source>
</reference>
<dbReference type="Proteomes" id="UP000008955">
    <property type="component" value="Chromosome"/>
</dbReference>
<dbReference type="EMBL" id="FP929054">
    <property type="protein sequence ID" value="CBL22463.1"/>
    <property type="molecule type" value="Genomic_DNA"/>
</dbReference>
<evidence type="ECO:0000313" key="2">
    <source>
        <dbReference type="EMBL" id="CBL22463.1"/>
    </source>
</evidence>
<organism evidence="2 3">
    <name type="scientific">Blautia obeum A2-162</name>
    <dbReference type="NCBI Taxonomy" id="657314"/>
    <lineage>
        <taxon>Bacteria</taxon>
        <taxon>Bacillati</taxon>
        <taxon>Bacillota</taxon>
        <taxon>Clostridia</taxon>
        <taxon>Lachnospirales</taxon>
        <taxon>Lachnospiraceae</taxon>
        <taxon>Blautia</taxon>
    </lineage>
</organism>
<dbReference type="HOGENOM" id="CLU_3426411_0_0_9"/>
<sequence>MQMDEGYKQMGKSYTHKEEDA</sequence>
<protein>
    <submittedName>
        <fullName evidence="2">Uncharacterized protein</fullName>
    </submittedName>
</protein>
<name>D4LXW0_9FIRM</name>
<keyword evidence="3" id="KW-1185">Reference proteome</keyword>
<dbReference type="AlphaFoldDB" id="D4LXW0"/>
<evidence type="ECO:0000256" key="1">
    <source>
        <dbReference type="SAM" id="MobiDB-lite"/>
    </source>
</evidence>
<proteinExistence type="predicted"/>
<evidence type="ECO:0000313" key="3">
    <source>
        <dbReference type="Proteomes" id="UP000008955"/>
    </source>
</evidence>
<dbReference type="KEGG" id="rob:CK5_09590"/>
<reference evidence="2 3" key="2">
    <citation type="submission" date="2010-03" db="EMBL/GenBank/DDBJ databases">
        <authorList>
            <person name="Pajon A."/>
        </authorList>
    </citation>
    <scope>NUCLEOTIDE SEQUENCE [LARGE SCALE GENOMIC DNA]</scope>
    <source>
        <strain evidence="2 3">A2-162</strain>
    </source>
</reference>
<feature type="region of interest" description="Disordered" evidence="1">
    <location>
        <begin position="1"/>
        <end position="21"/>
    </location>
</feature>
<gene>
    <name evidence="2" type="ORF">CK5_09590</name>
</gene>